<sequence length="129" mass="14754">MGMDRESWKGGYELHTIEKKKDTTRGDKTPPRNEGETNNNHKPKNREIVSDRTDKKNTETVERKKTEAKTVKIETWNITSLTGQQYEITKEMEESGIQAMGIGKTKKAGHGKINLYGKYELYYSGVQQG</sequence>
<gene>
    <name evidence="2" type="ORF">ILUMI_00285</name>
</gene>
<dbReference type="OrthoDB" id="6770863at2759"/>
<dbReference type="Proteomes" id="UP000801492">
    <property type="component" value="Unassembled WGS sequence"/>
</dbReference>
<accession>A0A8K0GIK1</accession>
<reference evidence="2" key="1">
    <citation type="submission" date="2019-08" db="EMBL/GenBank/DDBJ databases">
        <title>The genome of the North American firefly Photinus pyralis.</title>
        <authorList>
            <consortium name="Photinus pyralis genome working group"/>
            <person name="Fallon T.R."/>
            <person name="Sander Lower S.E."/>
            <person name="Weng J.-K."/>
        </authorList>
    </citation>
    <scope>NUCLEOTIDE SEQUENCE</scope>
    <source>
        <strain evidence="2">TRF0915ILg1</strain>
        <tissue evidence="2">Whole body</tissue>
    </source>
</reference>
<evidence type="ECO:0000313" key="2">
    <source>
        <dbReference type="EMBL" id="KAF2905895.1"/>
    </source>
</evidence>
<dbReference type="EMBL" id="VTPC01000411">
    <property type="protein sequence ID" value="KAF2905895.1"/>
    <property type="molecule type" value="Genomic_DNA"/>
</dbReference>
<name>A0A8K0GIK1_IGNLU</name>
<dbReference type="AlphaFoldDB" id="A0A8K0GIK1"/>
<evidence type="ECO:0000313" key="3">
    <source>
        <dbReference type="Proteomes" id="UP000801492"/>
    </source>
</evidence>
<comment type="caution">
    <text evidence="2">The sequence shown here is derived from an EMBL/GenBank/DDBJ whole genome shotgun (WGS) entry which is preliminary data.</text>
</comment>
<feature type="region of interest" description="Disordered" evidence="1">
    <location>
        <begin position="1"/>
        <end position="65"/>
    </location>
</feature>
<evidence type="ECO:0000256" key="1">
    <source>
        <dbReference type="SAM" id="MobiDB-lite"/>
    </source>
</evidence>
<protein>
    <submittedName>
        <fullName evidence="2">Uncharacterized protein</fullName>
    </submittedName>
</protein>
<feature type="compositionally biased region" description="Basic and acidic residues" evidence="1">
    <location>
        <begin position="45"/>
        <end position="65"/>
    </location>
</feature>
<proteinExistence type="predicted"/>
<organism evidence="2 3">
    <name type="scientific">Ignelater luminosus</name>
    <name type="common">Cucubano</name>
    <name type="synonym">Pyrophorus luminosus</name>
    <dbReference type="NCBI Taxonomy" id="2038154"/>
    <lineage>
        <taxon>Eukaryota</taxon>
        <taxon>Metazoa</taxon>
        <taxon>Ecdysozoa</taxon>
        <taxon>Arthropoda</taxon>
        <taxon>Hexapoda</taxon>
        <taxon>Insecta</taxon>
        <taxon>Pterygota</taxon>
        <taxon>Neoptera</taxon>
        <taxon>Endopterygota</taxon>
        <taxon>Coleoptera</taxon>
        <taxon>Polyphaga</taxon>
        <taxon>Elateriformia</taxon>
        <taxon>Elateroidea</taxon>
        <taxon>Elateridae</taxon>
        <taxon>Agrypninae</taxon>
        <taxon>Pyrophorini</taxon>
        <taxon>Ignelater</taxon>
    </lineage>
</organism>
<feature type="compositionally biased region" description="Basic and acidic residues" evidence="1">
    <location>
        <begin position="15"/>
        <end position="35"/>
    </location>
</feature>
<keyword evidence="3" id="KW-1185">Reference proteome</keyword>